<feature type="region of interest" description="Disordered" evidence="3">
    <location>
        <begin position="1"/>
        <end position="57"/>
    </location>
</feature>
<gene>
    <name evidence="5" type="ordered locus">Mmcs_0588</name>
</gene>
<dbReference type="PANTHER" id="PTHR43080:SF2">
    <property type="entry name" value="CBS DOMAIN-CONTAINING PROTEIN"/>
    <property type="match status" value="1"/>
</dbReference>
<dbReference type="SMART" id="SM00116">
    <property type="entry name" value="CBS"/>
    <property type="match status" value="2"/>
</dbReference>
<dbReference type="Pfam" id="PF00571">
    <property type="entry name" value="CBS"/>
    <property type="match status" value="2"/>
</dbReference>
<proteinExistence type="predicted"/>
<dbReference type="PANTHER" id="PTHR43080">
    <property type="entry name" value="CBS DOMAIN-CONTAINING PROTEIN CBSX3, MITOCHONDRIAL"/>
    <property type="match status" value="1"/>
</dbReference>
<evidence type="ECO:0000313" key="5">
    <source>
        <dbReference type="EMBL" id="ABG06709.1"/>
    </source>
</evidence>
<name>A0A5Q5BF19_MYCSS</name>
<dbReference type="AlphaFoldDB" id="A0A5Q5BF19"/>
<dbReference type="SUPFAM" id="SSF54631">
    <property type="entry name" value="CBS-domain pair"/>
    <property type="match status" value="1"/>
</dbReference>
<dbReference type="KEGG" id="mmc:Mmcs_0588"/>
<organism evidence="5">
    <name type="scientific">Mycobacterium sp. (strain MCS)</name>
    <dbReference type="NCBI Taxonomy" id="164756"/>
    <lineage>
        <taxon>Bacteria</taxon>
        <taxon>Bacillati</taxon>
        <taxon>Actinomycetota</taxon>
        <taxon>Actinomycetes</taxon>
        <taxon>Mycobacteriales</taxon>
        <taxon>Mycobacteriaceae</taxon>
        <taxon>Mycobacterium</taxon>
    </lineage>
</organism>
<accession>A0A5Q5BF19</accession>
<evidence type="ECO:0000256" key="3">
    <source>
        <dbReference type="SAM" id="MobiDB-lite"/>
    </source>
</evidence>
<dbReference type="CDD" id="cd17788">
    <property type="entry name" value="CBS_pair_bac"/>
    <property type="match status" value="1"/>
</dbReference>
<dbReference type="Gene3D" id="3.10.580.10">
    <property type="entry name" value="CBS-domain"/>
    <property type="match status" value="1"/>
</dbReference>
<dbReference type="InterPro" id="IPR000644">
    <property type="entry name" value="CBS_dom"/>
</dbReference>
<feature type="domain" description="CBS" evidence="4">
    <location>
        <begin position="175"/>
        <end position="234"/>
    </location>
</feature>
<feature type="domain" description="CBS" evidence="4">
    <location>
        <begin position="83"/>
        <end position="147"/>
    </location>
</feature>
<keyword evidence="1 2" id="KW-0129">CBS domain</keyword>
<dbReference type="EMBL" id="CP000384">
    <property type="protein sequence ID" value="ABG06709.1"/>
    <property type="molecule type" value="Genomic_DNA"/>
</dbReference>
<dbReference type="PROSITE" id="PS51371">
    <property type="entry name" value="CBS"/>
    <property type="match status" value="2"/>
</dbReference>
<sequence length="234" mass="25125">MRTGHPRRRTAGLRLRRRQRRACQGTGAGTRRGRRCRGDPAQPPHRRPGPVAGTPRRCADRRTGIMTITTATGWTARLNEVAMQAHEIAVSPPTVRMDDPVSKAVQLMVVNRLPGLVVVDDADHPIAVLPGTQVLRLTIPETYRDDPALVRTVDEIHADLFWHGPGRLTVGDCLPSPVAKPATVAPDATLLEVATVMATKRSPLIAIVDGAGRLTGAVTLERLLTSLAVAGPGD</sequence>
<protein>
    <submittedName>
        <fullName evidence="5">Putative signal transduction protein with CBS domains</fullName>
    </submittedName>
</protein>
<dbReference type="InterPro" id="IPR051257">
    <property type="entry name" value="Diverse_CBS-Domain"/>
</dbReference>
<evidence type="ECO:0000256" key="1">
    <source>
        <dbReference type="ARBA" id="ARBA00023122"/>
    </source>
</evidence>
<dbReference type="InterPro" id="IPR046342">
    <property type="entry name" value="CBS_dom_sf"/>
</dbReference>
<feature type="compositionally biased region" description="Basic residues" evidence="3">
    <location>
        <begin position="1"/>
        <end position="21"/>
    </location>
</feature>
<evidence type="ECO:0000256" key="2">
    <source>
        <dbReference type="PROSITE-ProRule" id="PRU00703"/>
    </source>
</evidence>
<reference evidence="5" key="1">
    <citation type="submission" date="2006-06" db="EMBL/GenBank/DDBJ databases">
        <title>Complete sequence of chromosome of Mycobacterium sp. MCS.</title>
        <authorList>
            <consortium name="US DOE Joint Genome Institute"/>
            <person name="Copeland A."/>
            <person name="Lucas S."/>
            <person name="Lapidus A."/>
            <person name="Barry K."/>
            <person name="Detter J.C."/>
            <person name="Glavina del Rio T."/>
            <person name="Hammon N."/>
            <person name="Israni S."/>
            <person name="Dalin E."/>
            <person name="Tice H."/>
            <person name="Pitluck S."/>
            <person name="Martinez M."/>
            <person name="Schmutz J."/>
            <person name="Larimer F."/>
            <person name="Land M."/>
            <person name="Hauser L."/>
            <person name="Kyrpides N."/>
            <person name="Kim E."/>
            <person name="Miller C.D."/>
            <person name="Hughes J.E."/>
            <person name="Anderson A.J."/>
            <person name="Sims R.C."/>
            <person name="Richardson P."/>
        </authorList>
    </citation>
    <scope>NUCLEOTIDE SEQUENCE [LARGE SCALE GENOMIC DNA]</scope>
    <source>
        <strain evidence="5">MCS</strain>
    </source>
</reference>
<evidence type="ECO:0000259" key="4">
    <source>
        <dbReference type="PROSITE" id="PS51371"/>
    </source>
</evidence>